<dbReference type="Gene3D" id="3.40.190.10">
    <property type="entry name" value="Periplasmic binding protein-like II"/>
    <property type="match status" value="2"/>
</dbReference>
<comment type="caution">
    <text evidence="2">The sequence shown here is derived from an EMBL/GenBank/DDBJ whole genome shotgun (WGS) entry which is preliminary data.</text>
</comment>
<protein>
    <submittedName>
        <fullName evidence="2">Multiple sugar transport system substrate-binding protein</fullName>
    </submittedName>
</protein>
<dbReference type="EMBL" id="JADBEE010000001">
    <property type="protein sequence ID" value="MBE1514898.1"/>
    <property type="molecule type" value="Genomic_DNA"/>
</dbReference>
<keyword evidence="2" id="KW-0813">Transport</keyword>
<dbReference type="PANTHER" id="PTHR43649:SF11">
    <property type="entry name" value="ABC TRANSPORTER SUBSTRATE-BINDING PROTEIN YESO-RELATED"/>
    <property type="match status" value="1"/>
</dbReference>
<keyword evidence="1" id="KW-0732">Signal</keyword>
<proteinExistence type="predicted"/>
<dbReference type="InterPro" id="IPR006059">
    <property type="entry name" value="SBP"/>
</dbReference>
<keyword evidence="3" id="KW-1185">Reference proteome</keyword>
<feature type="signal peptide" evidence="1">
    <location>
        <begin position="1"/>
        <end position="26"/>
    </location>
</feature>
<dbReference type="PROSITE" id="PS51257">
    <property type="entry name" value="PROKAR_LIPOPROTEIN"/>
    <property type="match status" value="1"/>
</dbReference>
<accession>A0ABR9J7C1</accession>
<gene>
    <name evidence="2" type="ORF">H4W26_001653</name>
</gene>
<dbReference type="InterPro" id="IPR050490">
    <property type="entry name" value="Bact_solute-bd_prot1"/>
</dbReference>
<feature type="chain" id="PRO_5047092184" evidence="1">
    <location>
        <begin position="27"/>
        <end position="425"/>
    </location>
</feature>
<evidence type="ECO:0000313" key="3">
    <source>
        <dbReference type="Proteomes" id="UP000636579"/>
    </source>
</evidence>
<name>A0ABR9J7C1_9MICC</name>
<organism evidence="2 3">
    <name type="scientific">Nesterenkonia halotolerans</name>
    <dbReference type="NCBI Taxonomy" id="225325"/>
    <lineage>
        <taxon>Bacteria</taxon>
        <taxon>Bacillati</taxon>
        <taxon>Actinomycetota</taxon>
        <taxon>Actinomycetes</taxon>
        <taxon>Micrococcales</taxon>
        <taxon>Micrococcaceae</taxon>
        <taxon>Nesterenkonia</taxon>
    </lineage>
</organism>
<dbReference type="SUPFAM" id="SSF53850">
    <property type="entry name" value="Periplasmic binding protein-like II"/>
    <property type="match status" value="1"/>
</dbReference>
<sequence length="425" mass="46861">MRITKSQGTALGLLAVLALSGCGASGEEGDSDTGDVTLRFAWWGSDHRVQQTQKIIEIFESENPGITIEGEYRDSGAHWDTIATQTAGGEAPDIIQMDDKYLREYADRGALLDLAEVDVSEFDPAVAENGRTEDGMMGVTTGTNSQVLMANPRLFEEAQVELPDDTTWTWEDLREITIEISDSVDDAWGMANPNEPASFQVWLRQQGKNLSTEDGELGFETGDAQEYLQMYLDLMKAGSLPPAEVLSEVQAAPSDRSLTGTARAALGPWWTNQLPGLWDASGDDLVPLRWPSETGDVEDNGMWFKSSMFLSAAESTEHPREAQEFIDFFVNSEEAGLLNMVDRGLPANLEVREAVFEELEGADLLSSEIMVDMESEITEAEPLPPVGFSAMQEIIMRYELEVFFERLSPEEAAEQMVAEMSAELL</sequence>
<dbReference type="Proteomes" id="UP000636579">
    <property type="component" value="Unassembled WGS sequence"/>
</dbReference>
<evidence type="ECO:0000313" key="2">
    <source>
        <dbReference type="EMBL" id="MBE1514898.1"/>
    </source>
</evidence>
<dbReference type="RefSeq" id="WP_192591593.1">
    <property type="nucleotide sequence ID" value="NZ_JADBEE010000001.1"/>
</dbReference>
<reference evidence="2 3" key="1">
    <citation type="submission" date="2020-10" db="EMBL/GenBank/DDBJ databases">
        <title>Sequencing the genomes of 1000 actinobacteria strains.</title>
        <authorList>
            <person name="Klenk H.-P."/>
        </authorList>
    </citation>
    <scope>NUCLEOTIDE SEQUENCE [LARGE SCALE GENOMIC DNA]</scope>
    <source>
        <strain evidence="2 3">DSM 15474</strain>
    </source>
</reference>
<keyword evidence="2" id="KW-0762">Sugar transport</keyword>
<dbReference type="PANTHER" id="PTHR43649">
    <property type="entry name" value="ARABINOSE-BINDING PROTEIN-RELATED"/>
    <property type="match status" value="1"/>
</dbReference>
<dbReference type="Pfam" id="PF13416">
    <property type="entry name" value="SBP_bac_8"/>
    <property type="match status" value="1"/>
</dbReference>
<evidence type="ECO:0000256" key="1">
    <source>
        <dbReference type="SAM" id="SignalP"/>
    </source>
</evidence>